<dbReference type="AlphaFoldDB" id="G8NVH7"/>
<organism evidence="1 2">
    <name type="scientific">Granulicella mallensis (strain ATCC BAA-1857 / DSM 23137 / MP5ACTX8)</name>
    <dbReference type="NCBI Taxonomy" id="682795"/>
    <lineage>
        <taxon>Bacteria</taxon>
        <taxon>Pseudomonadati</taxon>
        <taxon>Acidobacteriota</taxon>
        <taxon>Terriglobia</taxon>
        <taxon>Terriglobales</taxon>
        <taxon>Acidobacteriaceae</taxon>
        <taxon>Granulicella</taxon>
    </lineage>
</organism>
<reference evidence="1 2" key="1">
    <citation type="submission" date="2011-11" db="EMBL/GenBank/DDBJ databases">
        <title>Complete sequence of Granulicella mallensis MP5ACTX8.</title>
        <authorList>
            <consortium name="US DOE Joint Genome Institute"/>
            <person name="Lucas S."/>
            <person name="Copeland A."/>
            <person name="Lapidus A."/>
            <person name="Cheng J.-F."/>
            <person name="Goodwin L."/>
            <person name="Pitluck S."/>
            <person name="Peters L."/>
            <person name="Lu M."/>
            <person name="Detter J.C."/>
            <person name="Han C."/>
            <person name="Tapia R."/>
            <person name="Land M."/>
            <person name="Hauser L."/>
            <person name="Kyrpides N."/>
            <person name="Ivanova N."/>
            <person name="Mikhailova N."/>
            <person name="Pagani I."/>
            <person name="Rawat S."/>
            <person name="Mannisto M."/>
            <person name="Haggblom M."/>
            <person name="Woyke T."/>
        </authorList>
    </citation>
    <scope>NUCLEOTIDE SEQUENCE [LARGE SCALE GENOMIC DNA]</scope>
    <source>
        <strain evidence="2">ATCC BAA-1857 / DSM 23137 / MP5ACTX8</strain>
    </source>
</reference>
<dbReference type="EMBL" id="CP003130">
    <property type="protein sequence ID" value="AEU36558.1"/>
    <property type="molecule type" value="Genomic_DNA"/>
</dbReference>
<name>G8NVH7_GRAMM</name>
<protein>
    <submittedName>
        <fullName evidence="1">Putative dehydrogenase</fullName>
    </submittedName>
</protein>
<keyword evidence="2" id="KW-1185">Reference proteome</keyword>
<dbReference type="HOGENOM" id="CLU_2206315_0_0_0"/>
<dbReference type="RefSeq" id="WP_014265436.1">
    <property type="nucleotide sequence ID" value="NC_016631.1"/>
</dbReference>
<dbReference type="KEGG" id="gma:AciX8_2240"/>
<evidence type="ECO:0000313" key="2">
    <source>
        <dbReference type="Proteomes" id="UP000007113"/>
    </source>
</evidence>
<proteinExistence type="predicted"/>
<dbReference type="Proteomes" id="UP000007113">
    <property type="component" value="Chromosome"/>
</dbReference>
<sequence>MTMEFSGTGIQTWTSVDISAVDMASKSVRFSYFGGTDQISKDLKEEECRAASLGPFVGTPLKSRRFRALARNAARSGKRLVIEIHDQNPVKTISSRSTTMSAIPLWP</sequence>
<evidence type="ECO:0000313" key="1">
    <source>
        <dbReference type="EMBL" id="AEU36558.1"/>
    </source>
</evidence>
<accession>G8NVH7</accession>
<gene>
    <name evidence="1" type="ordered locus">AciX8_2240</name>
</gene>